<protein>
    <submittedName>
        <fullName evidence="10">Uncharacterized protein LOC114243376</fullName>
    </submittedName>
</protein>
<evidence type="ECO:0000256" key="1">
    <source>
        <dbReference type="ARBA" id="ARBA00005964"/>
    </source>
</evidence>
<dbReference type="PANTHER" id="PTHR11559">
    <property type="entry name" value="CARBOXYLESTERASE"/>
    <property type="match status" value="1"/>
</dbReference>
<dbReference type="GO" id="GO:0052689">
    <property type="term" value="F:carboxylic ester hydrolase activity"/>
    <property type="evidence" value="ECO:0007669"/>
    <property type="project" value="UniProtKB-KW"/>
</dbReference>
<keyword evidence="5" id="KW-0325">Glycoprotein</keyword>
<evidence type="ECO:0000256" key="3">
    <source>
        <dbReference type="ARBA" id="ARBA00022801"/>
    </source>
</evidence>
<keyword evidence="7" id="KW-0732">Signal</keyword>
<dbReference type="InterPro" id="IPR050309">
    <property type="entry name" value="Type-B_Carboxylest/Lipase"/>
</dbReference>
<dbReference type="InterPro" id="IPR019826">
    <property type="entry name" value="Carboxylesterase_B_AS"/>
</dbReference>
<keyword evidence="3" id="KW-0378">Hydrolase</keyword>
<gene>
    <name evidence="10" type="primary">LOC114243376</name>
</gene>
<feature type="domain" description="Carboxylesterase type B" evidence="8">
    <location>
        <begin position="27"/>
        <end position="541"/>
    </location>
</feature>
<keyword evidence="9" id="KW-1185">Reference proteome</keyword>
<evidence type="ECO:0000256" key="4">
    <source>
        <dbReference type="ARBA" id="ARBA00023157"/>
    </source>
</evidence>
<dbReference type="InterPro" id="IPR002018">
    <property type="entry name" value="CarbesteraseB"/>
</dbReference>
<dbReference type="Pfam" id="PF00135">
    <property type="entry name" value="COesterase"/>
    <property type="match status" value="2"/>
</dbReference>
<evidence type="ECO:0000313" key="10">
    <source>
        <dbReference type="RefSeq" id="XP_028030643.1"/>
    </source>
</evidence>
<feature type="chain" id="PRO_5026893790" evidence="7">
    <location>
        <begin position="21"/>
        <end position="1218"/>
    </location>
</feature>
<evidence type="ECO:0000259" key="8">
    <source>
        <dbReference type="Pfam" id="PF00135"/>
    </source>
</evidence>
<keyword evidence="4" id="KW-1015">Disulfide bond</keyword>
<evidence type="ECO:0000256" key="7">
    <source>
        <dbReference type="SAM" id="SignalP"/>
    </source>
</evidence>
<evidence type="ECO:0000256" key="2">
    <source>
        <dbReference type="ARBA" id="ARBA00022487"/>
    </source>
</evidence>
<dbReference type="OrthoDB" id="408631at2759"/>
<dbReference type="SUPFAM" id="SSF53474">
    <property type="entry name" value="alpha/beta-Hydrolases"/>
    <property type="match status" value="2"/>
</dbReference>
<sequence length="1218" mass="135224">MSHYTTALLGLLFVVCGVSCNEQCGVLVNIDSGPVCGKVEIAENSTKYYSFQGIPYGKPPTGARRFAELEPVEPWTDLLYAYEEGPACPSRDIIYGSITVKAKGVSEDCIYANVFVPATAQLSTDELSEVSLLPILVNIHGGAFNAGSGNRDLHGPELLMVKDVIVINFNYRLAVFGFLSLASDKIPGNNGLRDMVTLLRWVQRNARVFGGDPDKVTVLGESAGAASVNLLMMSDAAKGLFNKAIIMSGTAFPSFYSTSAVYAKYVADFFLGQLGVNSTDPDEIHQILIELPLEDIMKANDVVQYNSGIASFVPVVEIEGHNYTRIIDDDPIVLIAEGRGKDIPLLMGFNQNEGETFRWLLTIMDALTRYKTNPAAILSPRLAYELSTEEALAKAELVAKRYFDGEATMDGFIKSVTDQLFQYPIIKLAQWRTLLNSAPTFLYVFSYQGDFSVIKRSNWLSYNGTGHVEDLTYVFRTTTFLRDHVSIPPQTRDDHMRDWMSTLFSNYVKCNNPTCTESDDPQWPPINQTELMYQLIKEPNVYSLSALSDEFKTMVEFCDSVDDQVRTRSETFKQQHACKMHGGILFTLVVTATTIAGLELTIDDLLQQQSPELMTDSTSSPRPDDGAISTLSGNMGSTDDVVTTTEVETTIKPSVTDENVSITTLRIETEAPTTGLTDRTESEVVSMEQNNLIETTHGLVRGFEWHTTGDIISYIDIPYAKYTKYFEEPKSSNAWETTHEVREHKSRCPQLQGGSLVGSQDCLTLSIFAPANAENVSVLFHIHESNFVQGSADPALYGPEYLVSKGLILVLPNYRLGPLGFLCLRNTVAPGNAALKDLSMALQWTKNNIAKFGGNPDTIVVSGEGTSGALVGFLALSSSSRNYFDKAITESGSVLSYWALDRNPALTGEKLTEALTKIDNSVNLETAEILTILKAAQNIHFRPCIEKGNNPFMTQTPWGMIREQEVNITFMIGSANYAGLNEALDQNEASIEQLNDDFATLLPDDLAFGSDIERQNVVRNVRSQYFIENKPITLEDHIEGLSLCFTDSCFLGPAIRTARSLANAGAKVYFYEFSFTELISESHTVDRPVEGAVRGDIRNYVFTQDGRILTEGTAEREVVDIMVDTWFTFIENGNPVANETDWNRLTVTVPAQEEWMQLGPEIGLKQGLHLSRLNLWTNIYNNYFIEMRNNVKRPNLNIYTGIVSLITYFGFRRFRIAD</sequence>
<dbReference type="Gene3D" id="3.40.50.1820">
    <property type="entry name" value="alpha/beta hydrolase"/>
    <property type="match status" value="2"/>
</dbReference>
<feature type="domain" description="Carboxylesterase type B" evidence="8">
    <location>
        <begin position="690"/>
        <end position="1176"/>
    </location>
</feature>
<evidence type="ECO:0000313" key="9">
    <source>
        <dbReference type="Proteomes" id="UP000504629"/>
    </source>
</evidence>
<evidence type="ECO:0000256" key="6">
    <source>
        <dbReference type="SAM" id="MobiDB-lite"/>
    </source>
</evidence>
<name>A0A6J2JMX5_BOMMA</name>
<evidence type="ECO:0000256" key="5">
    <source>
        <dbReference type="ARBA" id="ARBA00023180"/>
    </source>
</evidence>
<dbReference type="GeneID" id="114243376"/>
<dbReference type="Proteomes" id="UP000504629">
    <property type="component" value="Unplaced"/>
</dbReference>
<reference evidence="10" key="1">
    <citation type="submission" date="2025-08" db="UniProtKB">
        <authorList>
            <consortium name="RefSeq"/>
        </authorList>
    </citation>
    <scope>IDENTIFICATION</scope>
    <source>
        <tissue evidence="10">Silk gland</tissue>
    </source>
</reference>
<comment type="similarity">
    <text evidence="1">Belongs to the type-B carboxylesterase/lipase family.</text>
</comment>
<dbReference type="InterPro" id="IPR029058">
    <property type="entry name" value="AB_hydrolase_fold"/>
</dbReference>
<dbReference type="RefSeq" id="XP_028030643.1">
    <property type="nucleotide sequence ID" value="XM_028174842.1"/>
</dbReference>
<feature type="region of interest" description="Disordered" evidence="6">
    <location>
        <begin position="612"/>
        <end position="639"/>
    </location>
</feature>
<dbReference type="PROSITE" id="PS00122">
    <property type="entry name" value="CARBOXYLESTERASE_B_1"/>
    <property type="match status" value="1"/>
</dbReference>
<proteinExistence type="inferred from homology"/>
<dbReference type="AlphaFoldDB" id="A0A6J2JMX5"/>
<keyword evidence="2" id="KW-0719">Serine esterase</keyword>
<organism evidence="9 10">
    <name type="scientific">Bombyx mandarina</name>
    <name type="common">Wild silk moth</name>
    <name type="synonym">Wild silkworm</name>
    <dbReference type="NCBI Taxonomy" id="7092"/>
    <lineage>
        <taxon>Eukaryota</taxon>
        <taxon>Metazoa</taxon>
        <taxon>Ecdysozoa</taxon>
        <taxon>Arthropoda</taxon>
        <taxon>Hexapoda</taxon>
        <taxon>Insecta</taxon>
        <taxon>Pterygota</taxon>
        <taxon>Neoptera</taxon>
        <taxon>Endopterygota</taxon>
        <taxon>Lepidoptera</taxon>
        <taxon>Glossata</taxon>
        <taxon>Ditrysia</taxon>
        <taxon>Bombycoidea</taxon>
        <taxon>Bombycidae</taxon>
        <taxon>Bombycinae</taxon>
        <taxon>Bombyx</taxon>
    </lineage>
</organism>
<feature type="signal peptide" evidence="7">
    <location>
        <begin position="1"/>
        <end position="20"/>
    </location>
</feature>
<feature type="compositionally biased region" description="Polar residues" evidence="6">
    <location>
        <begin position="612"/>
        <end position="621"/>
    </location>
</feature>
<dbReference type="KEGG" id="bman:114243376"/>
<accession>A0A6J2JMX5</accession>